<keyword evidence="3 6" id="KW-0812">Transmembrane</keyword>
<dbReference type="Gene3D" id="1.20.1740.10">
    <property type="entry name" value="Amino acid/polyamine transporter I"/>
    <property type="match status" value="1"/>
</dbReference>
<keyword evidence="2" id="KW-1003">Cell membrane</keyword>
<dbReference type="PANTHER" id="PTHR42770:SF11">
    <property type="entry name" value="INNER MEMBRANE TRANSPORT PROTEIN YBAT"/>
    <property type="match status" value="1"/>
</dbReference>
<dbReference type="PANTHER" id="PTHR42770">
    <property type="entry name" value="AMINO ACID TRANSPORTER-RELATED"/>
    <property type="match status" value="1"/>
</dbReference>
<feature type="transmembrane region" description="Helical" evidence="6">
    <location>
        <begin position="270"/>
        <end position="303"/>
    </location>
</feature>
<dbReference type="InterPro" id="IPR050367">
    <property type="entry name" value="APC_superfamily"/>
</dbReference>
<evidence type="ECO:0000256" key="6">
    <source>
        <dbReference type="SAM" id="Phobius"/>
    </source>
</evidence>
<evidence type="ECO:0000256" key="4">
    <source>
        <dbReference type="ARBA" id="ARBA00022989"/>
    </source>
</evidence>
<feature type="transmembrane region" description="Helical" evidence="6">
    <location>
        <begin position="351"/>
        <end position="370"/>
    </location>
</feature>
<protein>
    <submittedName>
        <fullName evidence="7">Unannotated protein</fullName>
    </submittedName>
</protein>
<gene>
    <name evidence="7" type="ORF">UFOPK1572_00166</name>
    <name evidence="8" type="ORF">UFOPK2169_00261</name>
</gene>
<feature type="transmembrane region" description="Helical" evidence="6">
    <location>
        <begin position="21"/>
        <end position="44"/>
    </location>
</feature>
<feature type="transmembrane region" description="Helical" evidence="6">
    <location>
        <begin position="324"/>
        <end position="345"/>
    </location>
</feature>
<evidence type="ECO:0000256" key="1">
    <source>
        <dbReference type="ARBA" id="ARBA00004651"/>
    </source>
</evidence>
<evidence type="ECO:0000256" key="2">
    <source>
        <dbReference type="ARBA" id="ARBA00022475"/>
    </source>
</evidence>
<evidence type="ECO:0000313" key="7">
    <source>
        <dbReference type="EMBL" id="CAB4551049.1"/>
    </source>
</evidence>
<name>A0A6J6CL43_9ZZZZ</name>
<dbReference type="GO" id="GO:0005886">
    <property type="term" value="C:plasma membrane"/>
    <property type="evidence" value="ECO:0007669"/>
    <property type="project" value="UniProtKB-SubCell"/>
</dbReference>
<dbReference type="Pfam" id="PF13520">
    <property type="entry name" value="AA_permease_2"/>
    <property type="match status" value="1"/>
</dbReference>
<feature type="transmembrane region" description="Helical" evidence="6">
    <location>
        <begin position="230"/>
        <end position="258"/>
    </location>
</feature>
<keyword evidence="4 6" id="KW-1133">Transmembrane helix</keyword>
<feature type="transmembrane region" description="Helical" evidence="6">
    <location>
        <begin position="134"/>
        <end position="150"/>
    </location>
</feature>
<feature type="transmembrane region" description="Helical" evidence="6">
    <location>
        <begin position="157"/>
        <end position="178"/>
    </location>
</feature>
<feature type="transmembrane region" description="Helical" evidence="6">
    <location>
        <begin position="413"/>
        <end position="430"/>
    </location>
</feature>
<organism evidence="7">
    <name type="scientific">freshwater metagenome</name>
    <dbReference type="NCBI Taxonomy" id="449393"/>
    <lineage>
        <taxon>unclassified sequences</taxon>
        <taxon>metagenomes</taxon>
        <taxon>ecological metagenomes</taxon>
    </lineage>
</organism>
<dbReference type="GO" id="GO:0022857">
    <property type="term" value="F:transmembrane transporter activity"/>
    <property type="evidence" value="ECO:0007669"/>
    <property type="project" value="InterPro"/>
</dbReference>
<dbReference type="EMBL" id="CAEZTC010000011">
    <property type="protein sequence ID" value="CAB4551049.1"/>
    <property type="molecule type" value="Genomic_DNA"/>
</dbReference>
<accession>A0A6J6CL43</accession>
<feature type="transmembrane region" description="Helical" evidence="6">
    <location>
        <begin position="190"/>
        <end position="209"/>
    </location>
</feature>
<evidence type="ECO:0000313" key="8">
    <source>
        <dbReference type="EMBL" id="CAB4643174.1"/>
    </source>
</evidence>
<feature type="transmembrane region" description="Helical" evidence="6">
    <location>
        <begin position="56"/>
        <end position="76"/>
    </location>
</feature>
<comment type="subcellular location">
    <subcellularLocation>
        <location evidence="1">Cell membrane</location>
        <topology evidence="1">Multi-pass membrane protein</topology>
    </subcellularLocation>
</comment>
<keyword evidence="5 6" id="KW-0472">Membrane</keyword>
<dbReference type="InterPro" id="IPR002293">
    <property type="entry name" value="AA/rel_permease1"/>
</dbReference>
<dbReference type="PIRSF" id="PIRSF006060">
    <property type="entry name" value="AA_transporter"/>
    <property type="match status" value="1"/>
</dbReference>
<reference evidence="7" key="1">
    <citation type="submission" date="2020-05" db="EMBL/GenBank/DDBJ databases">
        <authorList>
            <person name="Chiriac C."/>
            <person name="Salcher M."/>
            <person name="Ghai R."/>
            <person name="Kavagutti S V."/>
        </authorList>
    </citation>
    <scope>NUCLEOTIDE SEQUENCE</scope>
</reference>
<evidence type="ECO:0000256" key="3">
    <source>
        <dbReference type="ARBA" id="ARBA00022692"/>
    </source>
</evidence>
<evidence type="ECO:0000256" key="5">
    <source>
        <dbReference type="ARBA" id="ARBA00023136"/>
    </source>
</evidence>
<dbReference type="AlphaFoldDB" id="A0A6J6CL43"/>
<dbReference type="EMBL" id="CAEZWE010000005">
    <property type="protein sequence ID" value="CAB4643174.1"/>
    <property type="molecule type" value="Genomic_DNA"/>
</dbReference>
<feature type="transmembrane region" description="Helical" evidence="6">
    <location>
        <begin position="390"/>
        <end position="407"/>
    </location>
</feature>
<sequence length="435" mass="45962">MTKHGRSSTPEAVHVEHFTRVLGLHHVTASGIGVIIGAGIYILIGPATERAGAMVWMSMIVSAVVCAFTALSYMELTSMFPRAGSEHEFARQVFPEWIAFTTGWAMAVALVVAASAVSLGFARYLSEFVDISERTGAVLLLLAVWLIALTGMQHARWLIIALSAIQVSGLLLVVALGADSIGDVNLFEGNGASGVLNGAAIIFFAYIGFDEVITLSEETHNPTFTIPRALFLALGISTLIYIAVAIVAVSVLGVDGLINAEQPLTAVMEIAIGGVAVDVVGGIALATTANTTLLASVAASRMLYSMANTGHLHPRFAVVHKRRAPRFALGVVMAGAIFLAVLGGIETLAEASNALIYVMFIVVNVVLIILRRRRPYDSRPFRIKGDIGWFPVLPAVGIVATAAMATQLDLQPLLIAVALLASGVVLHYAGKKVVW</sequence>
<feature type="transmembrane region" description="Helical" evidence="6">
    <location>
        <begin position="97"/>
        <end position="122"/>
    </location>
</feature>
<proteinExistence type="predicted"/>